<dbReference type="PANTHER" id="PTHR34142:SF1">
    <property type="entry name" value="GLYCOSIDE HYDROLASE FAMILY 5 DOMAIN-CONTAINING PROTEIN"/>
    <property type="match status" value="1"/>
</dbReference>
<evidence type="ECO:0000256" key="6">
    <source>
        <dbReference type="SAM" id="SignalP"/>
    </source>
</evidence>
<feature type="signal peptide" evidence="6">
    <location>
        <begin position="1"/>
        <end position="23"/>
    </location>
</feature>
<accession>A0A8J3QHE2</accession>
<evidence type="ECO:0000259" key="7">
    <source>
        <dbReference type="PROSITE" id="PS51175"/>
    </source>
</evidence>
<evidence type="ECO:0000256" key="4">
    <source>
        <dbReference type="ARBA" id="ARBA00023295"/>
    </source>
</evidence>
<dbReference type="PROSITE" id="PS00659">
    <property type="entry name" value="GLYCOSYL_HYDROL_F5"/>
    <property type="match status" value="1"/>
</dbReference>
<dbReference type="GO" id="GO:0008810">
    <property type="term" value="F:cellulase activity"/>
    <property type="evidence" value="ECO:0007669"/>
    <property type="project" value="UniProtKB-EC"/>
</dbReference>
<dbReference type="Proteomes" id="UP000612899">
    <property type="component" value="Unassembled WGS sequence"/>
</dbReference>
<evidence type="ECO:0000313" key="8">
    <source>
        <dbReference type="EMBL" id="GIH09473.1"/>
    </source>
</evidence>
<dbReference type="PROSITE" id="PS51175">
    <property type="entry name" value="CBM6"/>
    <property type="match status" value="2"/>
</dbReference>
<dbReference type="EC" id="3.2.1.4" evidence="2"/>
<organism evidence="8 9">
    <name type="scientific">Rhizocola hellebori</name>
    <dbReference type="NCBI Taxonomy" id="1392758"/>
    <lineage>
        <taxon>Bacteria</taxon>
        <taxon>Bacillati</taxon>
        <taxon>Actinomycetota</taxon>
        <taxon>Actinomycetes</taxon>
        <taxon>Micromonosporales</taxon>
        <taxon>Micromonosporaceae</taxon>
        <taxon>Rhizocola</taxon>
    </lineage>
</organism>
<dbReference type="PANTHER" id="PTHR34142">
    <property type="entry name" value="ENDO-BETA-1,4-GLUCANASE A"/>
    <property type="match status" value="1"/>
</dbReference>
<protein>
    <recommendedName>
        <fullName evidence="2">cellulase</fullName>
        <ecNumber evidence="2">3.2.1.4</ecNumber>
    </recommendedName>
</protein>
<dbReference type="Gene3D" id="2.60.120.260">
    <property type="entry name" value="Galactose-binding domain-like"/>
    <property type="match status" value="2"/>
</dbReference>
<keyword evidence="4 5" id="KW-0326">Glycosidase</keyword>
<proteinExistence type="inferred from homology"/>
<comment type="catalytic activity">
    <reaction evidence="1">
        <text>Endohydrolysis of (1-&gt;4)-beta-D-glucosidic linkages in cellulose, lichenin and cereal beta-D-glucans.</text>
        <dbReference type="EC" id="3.2.1.4"/>
    </reaction>
</comment>
<dbReference type="InterPro" id="IPR005084">
    <property type="entry name" value="CBM6"/>
</dbReference>
<dbReference type="Gene3D" id="3.20.20.80">
    <property type="entry name" value="Glycosidases"/>
    <property type="match status" value="1"/>
</dbReference>
<dbReference type="Pfam" id="PF00150">
    <property type="entry name" value="Cellulase"/>
    <property type="match status" value="1"/>
</dbReference>
<comment type="similarity">
    <text evidence="5">Belongs to the glycosyl hydrolase 5 (cellulase A) family.</text>
</comment>
<dbReference type="GO" id="GO:0030246">
    <property type="term" value="F:carbohydrate binding"/>
    <property type="evidence" value="ECO:0007669"/>
    <property type="project" value="InterPro"/>
</dbReference>
<dbReference type="AlphaFoldDB" id="A0A8J3QHE2"/>
<dbReference type="SUPFAM" id="SSF51445">
    <property type="entry name" value="(Trans)glycosidases"/>
    <property type="match status" value="1"/>
</dbReference>
<keyword evidence="9" id="KW-1185">Reference proteome</keyword>
<keyword evidence="6" id="KW-0732">Signal</keyword>
<dbReference type="EMBL" id="BONY01000069">
    <property type="protein sequence ID" value="GIH09473.1"/>
    <property type="molecule type" value="Genomic_DNA"/>
</dbReference>
<dbReference type="InterPro" id="IPR001547">
    <property type="entry name" value="Glyco_hydro_5"/>
</dbReference>
<evidence type="ECO:0000313" key="9">
    <source>
        <dbReference type="Proteomes" id="UP000612899"/>
    </source>
</evidence>
<evidence type="ECO:0000256" key="5">
    <source>
        <dbReference type="RuleBase" id="RU361153"/>
    </source>
</evidence>
<name>A0A8J3QHE2_9ACTN</name>
<dbReference type="InterPro" id="IPR017853">
    <property type="entry name" value="GH"/>
</dbReference>
<dbReference type="InterPro" id="IPR018087">
    <property type="entry name" value="Glyco_hydro_5_CS"/>
</dbReference>
<dbReference type="SUPFAM" id="SSF49785">
    <property type="entry name" value="Galactose-binding domain-like"/>
    <property type="match status" value="2"/>
</dbReference>
<dbReference type="InterPro" id="IPR008979">
    <property type="entry name" value="Galactose-bd-like_sf"/>
</dbReference>
<evidence type="ECO:0000256" key="3">
    <source>
        <dbReference type="ARBA" id="ARBA00022801"/>
    </source>
</evidence>
<dbReference type="Pfam" id="PF16990">
    <property type="entry name" value="CBM_35"/>
    <property type="match status" value="1"/>
</dbReference>
<dbReference type="RefSeq" id="WP_239124302.1">
    <property type="nucleotide sequence ID" value="NZ_BONY01000069.1"/>
</dbReference>
<dbReference type="GO" id="GO:0000272">
    <property type="term" value="P:polysaccharide catabolic process"/>
    <property type="evidence" value="ECO:0007669"/>
    <property type="project" value="InterPro"/>
</dbReference>
<reference evidence="8" key="1">
    <citation type="submission" date="2021-01" db="EMBL/GenBank/DDBJ databases">
        <title>Whole genome shotgun sequence of Rhizocola hellebori NBRC 109834.</title>
        <authorList>
            <person name="Komaki H."/>
            <person name="Tamura T."/>
        </authorList>
    </citation>
    <scope>NUCLEOTIDE SEQUENCE</scope>
    <source>
        <strain evidence="8">NBRC 109834</strain>
    </source>
</reference>
<feature type="domain" description="CBM6" evidence="7">
    <location>
        <begin position="157"/>
        <end position="272"/>
    </location>
</feature>
<keyword evidence="3 5" id="KW-0378">Hydrolase</keyword>
<comment type="caution">
    <text evidence="8">The sequence shown here is derived from an EMBL/GenBank/DDBJ whole genome shotgun (WGS) entry which is preliminary data.</text>
</comment>
<sequence length="591" mass="62713">MRRLSILAACLVALGLLPSVAQAAPTRYEAENATCDGTIDSNHAGFSGTGFCNATNAVGGFAQWTVTAASAGTATIGIRYANGSTANRPADISVNGAVVQAASAFNPTGAWTTWVTKTLTAPVNAGSNTIRVAGTTANGPANLDFVDFEVGAPPATNEYQAENCVITSGVVESNHAGFTGTGFVNYDNAVGSAVACAVTQTGSVTLTLRYANGTTTNRPLSVNGVTVNFPGTGAWTTWAEVNVSVTLSAGATVRASATTAAGGPNLDRIRVSTGGQPPGTTPVAINGQLHVCGTKLCNRFNQPIQLRGMSTHGLQWYYQCLNAASLDALANDWNADIIRISMYIQEDGYETDPRLFTDRVHNLIEQATARGMYALVDWHMLDPGDPNFNLARARTFFTEIANRHKDKVNVLYEVANEPNGVSWATIRNYHNQIITVIRAEDPDSVILLGTRAWSSLGVSDGATETEIINNPVSASNVMYTFHFYAASHGAEYLNALSRAADQIPMFVTEFGTQTFTGDGGNDFTRSQQYLDLMASKKIGWTSWNYSDDMRSGAAFTQGTCPGGPFAGTGRLKPAGVWVRDRIRSADNFPTG</sequence>
<feature type="chain" id="PRO_5035295680" description="cellulase" evidence="6">
    <location>
        <begin position="24"/>
        <end position="591"/>
    </location>
</feature>
<evidence type="ECO:0000256" key="1">
    <source>
        <dbReference type="ARBA" id="ARBA00000966"/>
    </source>
</evidence>
<gene>
    <name evidence="8" type="ORF">Rhe02_75400</name>
</gene>
<feature type="domain" description="CBM6" evidence="7">
    <location>
        <begin position="26"/>
        <end position="149"/>
    </location>
</feature>
<evidence type="ECO:0000256" key="2">
    <source>
        <dbReference type="ARBA" id="ARBA00012601"/>
    </source>
</evidence>
<dbReference type="CDD" id="cd04082">
    <property type="entry name" value="CBM35_pectate_lyase-like"/>
    <property type="match status" value="2"/>
</dbReference>